<organism evidence="4 5">
    <name type="scientific">Hoylesella buccalis ATCC 35310</name>
    <dbReference type="NCBI Taxonomy" id="679190"/>
    <lineage>
        <taxon>Bacteria</taxon>
        <taxon>Pseudomonadati</taxon>
        <taxon>Bacteroidota</taxon>
        <taxon>Bacteroidia</taxon>
        <taxon>Bacteroidales</taxon>
        <taxon>Prevotellaceae</taxon>
        <taxon>Hoylesella</taxon>
    </lineage>
</organism>
<dbReference type="AlphaFoldDB" id="D1W377"/>
<dbReference type="InterPro" id="IPR045957">
    <property type="entry name" value="DUF6377"/>
</dbReference>
<dbReference type="Proteomes" id="UP000005283">
    <property type="component" value="Unassembled WGS sequence"/>
</dbReference>
<feature type="domain" description="DUF6377" evidence="3">
    <location>
        <begin position="245"/>
        <end position="499"/>
    </location>
</feature>
<keyword evidence="1" id="KW-0175">Coiled coil</keyword>
<evidence type="ECO:0000259" key="3">
    <source>
        <dbReference type="Pfam" id="PF19904"/>
    </source>
</evidence>
<dbReference type="EMBL" id="ADEG01000016">
    <property type="protein sequence ID" value="EFA93034.1"/>
    <property type="molecule type" value="Genomic_DNA"/>
</dbReference>
<keyword evidence="5" id="KW-1185">Reference proteome</keyword>
<gene>
    <name evidence="4" type="ORF">HMPREF0650_1070</name>
</gene>
<feature type="transmembrane region" description="Helical" evidence="2">
    <location>
        <begin position="317"/>
        <end position="338"/>
    </location>
</feature>
<evidence type="ECO:0000313" key="5">
    <source>
        <dbReference type="Proteomes" id="UP000005283"/>
    </source>
</evidence>
<accession>D1W377</accession>
<evidence type="ECO:0000256" key="2">
    <source>
        <dbReference type="SAM" id="Phobius"/>
    </source>
</evidence>
<dbReference type="Pfam" id="PF19904">
    <property type="entry name" value="DUF6377"/>
    <property type="match status" value="1"/>
</dbReference>
<name>D1W377_9BACT</name>
<protein>
    <recommendedName>
        <fullName evidence="3">DUF6377 domain-containing protein</fullName>
    </recommendedName>
</protein>
<dbReference type="STRING" id="679190.HMPREF0650_1070"/>
<dbReference type="eggNOG" id="COG4735">
    <property type="taxonomic scope" value="Bacteria"/>
</dbReference>
<keyword evidence="2" id="KW-0812">Transmembrane</keyword>
<keyword evidence="2" id="KW-0472">Membrane</keyword>
<feature type="coiled-coil region" evidence="1">
    <location>
        <begin position="338"/>
        <end position="379"/>
    </location>
</feature>
<evidence type="ECO:0000256" key="1">
    <source>
        <dbReference type="SAM" id="Coils"/>
    </source>
</evidence>
<keyword evidence="2" id="KW-1133">Transmembrane helix</keyword>
<evidence type="ECO:0000313" key="4">
    <source>
        <dbReference type="EMBL" id="EFA93034.1"/>
    </source>
</evidence>
<proteinExistence type="predicted"/>
<reference evidence="4 5" key="1">
    <citation type="submission" date="2009-12" db="EMBL/GenBank/DDBJ databases">
        <title>Genome Sequence of Prevotella buccalis ATCC 35310.</title>
        <authorList>
            <person name="Durkin A.S."/>
            <person name="Madupu R."/>
            <person name="Torralba M."/>
            <person name="Methe B."/>
            <person name="Sutton G."/>
            <person name="Strausberg R.L."/>
            <person name="Nelson K.E."/>
        </authorList>
    </citation>
    <scope>NUCLEOTIDE SEQUENCE [LARGE SCALE GENOMIC DNA]</scope>
    <source>
        <strain evidence="4 5">ATCC 35310</strain>
    </source>
</reference>
<sequence length="536" mass="63002">MAHSNRSETQLSLNELYSLLDRSIKNSQQHIKTKEHRLSVLRRQYEGMSNLQARYELADGLYREYYSYSNDSALVWLGRGLELAKALKRKDLLNNRRLLLANQYGLSGFYNEAIFHFQQIPLERLSMEDRINYYFVGSHFYGDLAFFSKDSQIAQQYYHIADQYSDSLNAIAPHNSIPYLWRKTERLNNSDQYQEALKTSTQWEKQVSYGTHDYAIMAFFRAEIYRKMKNRDEQKRWLAISALCDINSAVMDQSSLWNLANLLSEDGDNDRAYQYMDFSWTCVSHFSTHMRGWLVSPILTLINNNYRDSLQSANHHLMLLIVVVSLLSIILLGIIFYVQHKRTQLAKARNELKSINSRLEILNEQLSNANTLLSSTNHQLSDANKMKDEYIGKFLSTCSEYIDKLDNYRIKVNRKLKARQYNDLLKMTETDELKSNELNELFYNFDTVFLHLFPNFVNDFNALLQPEHRIHIPHGGQLTTDLRIFALIRLGIEESSRIAEFLNYSPNSIYNYRARIKKKALCDRSEFEKRVKNITM</sequence>
<comment type="caution">
    <text evidence="4">The sequence shown here is derived from an EMBL/GenBank/DDBJ whole genome shotgun (WGS) entry which is preliminary data.</text>
</comment>